<dbReference type="InterPro" id="IPR029063">
    <property type="entry name" value="SAM-dependent_MTases_sf"/>
</dbReference>
<feature type="compositionally biased region" description="Acidic residues" evidence="1">
    <location>
        <begin position="893"/>
        <end position="903"/>
    </location>
</feature>
<gene>
    <name evidence="3" type="ORF">SNEC2469_LOCUS29404</name>
</gene>
<feature type="transmembrane region" description="Helical" evidence="2">
    <location>
        <begin position="215"/>
        <end position="236"/>
    </location>
</feature>
<proteinExistence type="predicted"/>
<dbReference type="OrthoDB" id="434120at2759"/>
<evidence type="ECO:0000313" key="3">
    <source>
        <dbReference type="EMBL" id="CAE7887932.1"/>
    </source>
</evidence>
<accession>A0A813B052</accession>
<dbReference type="SUPFAM" id="SSF53335">
    <property type="entry name" value="S-adenosyl-L-methionine-dependent methyltransferases"/>
    <property type="match status" value="1"/>
</dbReference>
<comment type="caution">
    <text evidence="3">The sequence shown here is derived from an EMBL/GenBank/DDBJ whole genome shotgun (WGS) entry which is preliminary data.</text>
</comment>
<protein>
    <submittedName>
        <fullName evidence="3">Uncharacterized protein</fullName>
    </submittedName>
</protein>
<feature type="compositionally biased region" description="Basic and acidic residues" evidence="1">
    <location>
        <begin position="873"/>
        <end position="892"/>
    </location>
</feature>
<evidence type="ECO:0000313" key="4">
    <source>
        <dbReference type="Proteomes" id="UP000601435"/>
    </source>
</evidence>
<keyword evidence="2" id="KW-1133">Transmembrane helix</keyword>
<evidence type="ECO:0000256" key="1">
    <source>
        <dbReference type="SAM" id="MobiDB-lite"/>
    </source>
</evidence>
<feature type="compositionally biased region" description="Polar residues" evidence="1">
    <location>
        <begin position="904"/>
        <end position="916"/>
    </location>
</feature>
<feature type="compositionally biased region" description="Basic residues" evidence="1">
    <location>
        <begin position="1031"/>
        <end position="1040"/>
    </location>
</feature>
<organism evidence="3 4">
    <name type="scientific">Symbiodinium necroappetens</name>
    <dbReference type="NCBI Taxonomy" id="1628268"/>
    <lineage>
        <taxon>Eukaryota</taxon>
        <taxon>Sar</taxon>
        <taxon>Alveolata</taxon>
        <taxon>Dinophyceae</taxon>
        <taxon>Suessiales</taxon>
        <taxon>Symbiodiniaceae</taxon>
        <taxon>Symbiodinium</taxon>
    </lineage>
</organism>
<dbReference type="EMBL" id="CAJNJA010066108">
    <property type="protein sequence ID" value="CAE7887932.1"/>
    <property type="molecule type" value="Genomic_DNA"/>
</dbReference>
<feature type="region of interest" description="Disordered" evidence="1">
    <location>
        <begin position="806"/>
        <end position="916"/>
    </location>
</feature>
<dbReference type="AlphaFoldDB" id="A0A813B052"/>
<dbReference type="Gene3D" id="3.40.50.150">
    <property type="entry name" value="Vaccinia Virus protein VP39"/>
    <property type="match status" value="1"/>
</dbReference>
<feature type="non-terminal residue" evidence="3">
    <location>
        <position position="1055"/>
    </location>
</feature>
<name>A0A813B052_9DINO</name>
<dbReference type="Proteomes" id="UP000601435">
    <property type="component" value="Unassembled WGS sequence"/>
</dbReference>
<keyword evidence="2" id="KW-0812">Transmembrane</keyword>
<keyword evidence="4" id="KW-1185">Reference proteome</keyword>
<keyword evidence="2" id="KW-0472">Membrane</keyword>
<evidence type="ECO:0000256" key="2">
    <source>
        <dbReference type="SAM" id="Phobius"/>
    </source>
</evidence>
<feature type="compositionally biased region" description="Low complexity" evidence="1">
    <location>
        <begin position="837"/>
        <end position="866"/>
    </location>
</feature>
<feature type="region of interest" description="Disordered" evidence="1">
    <location>
        <begin position="1029"/>
        <end position="1055"/>
    </location>
</feature>
<sequence length="1055" mass="116220">GFRVEWLGMETEYPQLEARTFPEARYLALRVAPNARPAWLFAAIALDWERPFLGPLDAWSSAVHGSRLAHTNAPHDRPEGGGLNLLNESGLRQNSGDFVTTPHRALWIEREKPAPPPQIAVAPPPPPQGSVEALRARRQLADIVRNNAEVMLALQLRKNTDDRAIVRALAKVRDLFELLRQAGCSIVQATRVEELMELAIEAPDVKPPKRSRARYFYGAAGVIVFVIFLLVAIIVLEVSQSSQGWEVGTCSMTLFHNQTCFQDLIGSALRSGDNMVLLQTPLERRGDFFPGWAVELNAFAPGDVVFLDAGSTAGHHHAVVVSRPEEPGVICSALQHDELVVSLSRRTSMPQQNRKVALQIDGLLVHVPCRRLVRVVPPRRVLVVHDTFSYRRLARTQVGQDDGVVELGSSLGECTHILSSRAAAVIGIDVSQELVEESSRRYPDCRFEWLDCFQEQARFAALCKELLAAGSGRLKIFVDIGGDRTTSDICCLLALLEKTLKTLQPKPPPLPALVVVKSKALATAAAEAAGADGTIPEPGLRPWLEGIARKQPGSSKQLKKKLARARKAQWQQADDTAWQAFEKQRIQWDALCNEEQAHLKSELRKLKQEHPEAWGETLNTFLTERLGTSKKKGCDVLSYALSEMGRCLVEVAVRSGTFFGSKNPWALPIVHVGGRGEIARYQGDPFRCCNDMEGYVGSCCDLVAGGVSALTAQSAIAVLVMILVVGVVVRLMQIFDVRCDCSALMPARQDDDADLYDPDDPASDWGQVVQEAALEEARKKRQRNCKGWIQERTASLQEKWQRISKCIRRGKKKEPETPASGRGEAKVRRMTSKSSQGRGASQSVVRSSSKLSRGSRGSRGRSPSKGFQGTGRAESKSSRGSRGVDSDDRSDAPLEEDEDEQEESQPAKSETRKVSATISKEVPEVFEEKRATAACFPPGFVWHDGADPTLVDNLEKYLKWEATGKELGDVEERDIHPGFHAGNLRGMARLARQQHQSLLLPIVEPMTGRSAKSHSYSADTLYYSCSTLRESRRKKRKRGAMKGPGGKQAARALAG</sequence>
<reference evidence="3" key="1">
    <citation type="submission" date="2021-02" db="EMBL/GenBank/DDBJ databases">
        <authorList>
            <person name="Dougan E. K."/>
            <person name="Rhodes N."/>
            <person name="Thang M."/>
            <person name="Chan C."/>
        </authorList>
    </citation>
    <scope>NUCLEOTIDE SEQUENCE</scope>
</reference>